<keyword evidence="2" id="KW-1185">Reference proteome</keyword>
<evidence type="ECO:0000313" key="2">
    <source>
        <dbReference type="Proteomes" id="UP000253769"/>
    </source>
</evidence>
<name>A0A369WTR8_9GAMM</name>
<reference evidence="1 2" key="1">
    <citation type="submission" date="2018-07" db="EMBL/GenBank/DDBJ databases">
        <title>Motiliproteus coralliicola sp. nov., a bacterium isolated from Coral.</title>
        <authorList>
            <person name="Wang G."/>
        </authorList>
    </citation>
    <scope>NUCLEOTIDE SEQUENCE [LARGE SCALE GENOMIC DNA]</scope>
    <source>
        <strain evidence="1 2">C34</strain>
    </source>
</reference>
<protein>
    <recommendedName>
        <fullName evidence="3">Tetratricopeptide repeat protein</fullName>
    </recommendedName>
</protein>
<comment type="caution">
    <text evidence="1">The sequence shown here is derived from an EMBL/GenBank/DDBJ whole genome shotgun (WGS) entry which is preliminary data.</text>
</comment>
<dbReference type="AlphaFoldDB" id="A0A369WTR8"/>
<proteinExistence type="predicted"/>
<dbReference type="EMBL" id="QQOH01000001">
    <property type="protein sequence ID" value="RDE25067.1"/>
    <property type="molecule type" value="Genomic_DNA"/>
</dbReference>
<organism evidence="1 2">
    <name type="scientific">Motiliproteus coralliicola</name>
    <dbReference type="NCBI Taxonomy" id="2283196"/>
    <lineage>
        <taxon>Bacteria</taxon>
        <taxon>Pseudomonadati</taxon>
        <taxon>Pseudomonadota</taxon>
        <taxon>Gammaproteobacteria</taxon>
        <taxon>Oceanospirillales</taxon>
        <taxon>Oceanospirillaceae</taxon>
        <taxon>Motiliproteus</taxon>
    </lineage>
</organism>
<evidence type="ECO:0000313" key="1">
    <source>
        <dbReference type="EMBL" id="RDE25067.1"/>
    </source>
</evidence>
<evidence type="ECO:0008006" key="3">
    <source>
        <dbReference type="Google" id="ProtNLM"/>
    </source>
</evidence>
<gene>
    <name evidence="1" type="ORF">DV711_05765</name>
</gene>
<dbReference type="Proteomes" id="UP000253769">
    <property type="component" value="Unassembled WGS sequence"/>
</dbReference>
<sequence length="92" mass="10574">MMGKPTKQQLETALAVAIGMREREHDPHSVAKSLLNCHYRLQHLEEVLKLTEQFLHAGQDEQLHSHLLVAIEKYHQLDDHTAAVDRLKFGLD</sequence>
<accession>A0A369WTR8</accession>